<protein>
    <submittedName>
        <fullName evidence="2">K(+)-transporting ATPase subunit F</fullName>
    </submittedName>
</protein>
<accession>A0ABS3R5U2</accession>
<dbReference type="Proteomes" id="UP000666915">
    <property type="component" value="Unassembled WGS sequence"/>
</dbReference>
<keyword evidence="1" id="KW-1133">Transmembrane helix</keyword>
<keyword evidence="1" id="KW-0812">Transmembrane</keyword>
<evidence type="ECO:0000313" key="2">
    <source>
        <dbReference type="EMBL" id="MBO2441172.1"/>
    </source>
</evidence>
<feature type="transmembrane region" description="Helical" evidence="1">
    <location>
        <begin position="6"/>
        <end position="25"/>
    </location>
</feature>
<organism evidence="2 3">
    <name type="scientific">Actinomadura nitritigenes</name>
    <dbReference type="NCBI Taxonomy" id="134602"/>
    <lineage>
        <taxon>Bacteria</taxon>
        <taxon>Bacillati</taxon>
        <taxon>Actinomycetota</taxon>
        <taxon>Actinomycetes</taxon>
        <taxon>Streptosporangiales</taxon>
        <taxon>Thermomonosporaceae</taxon>
        <taxon>Actinomadura</taxon>
    </lineage>
</organism>
<evidence type="ECO:0000313" key="3">
    <source>
        <dbReference type="Proteomes" id="UP000666915"/>
    </source>
</evidence>
<gene>
    <name evidence="2" type="primary">kdpF</name>
    <name evidence="2" type="ORF">J4557_26960</name>
</gene>
<reference evidence="2 3" key="1">
    <citation type="submission" date="2021-03" db="EMBL/GenBank/DDBJ databases">
        <authorList>
            <person name="Kanchanasin P."/>
            <person name="Saeng-In P."/>
            <person name="Phongsopitanun W."/>
            <person name="Yuki M."/>
            <person name="Kudo T."/>
            <person name="Ohkuma M."/>
            <person name="Tanasupawat S."/>
        </authorList>
    </citation>
    <scope>NUCLEOTIDE SEQUENCE [LARGE SCALE GENOMIC DNA]</scope>
    <source>
        <strain evidence="2 3">L46</strain>
    </source>
</reference>
<comment type="caution">
    <text evidence="2">The sequence shown here is derived from an EMBL/GenBank/DDBJ whole genome shotgun (WGS) entry which is preliminary data.</text>
</comment>
<evidence type="ECO:0000256" key="1">
    <source>
        <dbReference type="SAM" id="Phobius"/>
    </source>
</evidence>
<dbReference type="RefSeq" id="WP_208269543.1">
    <property type="nucleotide sequence ID" value="NZ_BAAAGM010000047.1"/>
</dbReference>
<dbReference type="EMBL" id="JAGEOK010000018">
    <property type="protein sequence ID" value="MBO2441172.1"/>
    <property type="molecule type" value="Genomic_DNA"/>
</dbReference>
<dbReference type="InterPro" id="IPR011726">
    <property type="entry name" value="KdpF"/>
</dbReference>
<proteinExistence type="predicted"/>
<keyword evidence="1" id="KW-0472">Membrane</keyword>
<sequence length="29" mass="3133">MTVDNAVGLVLAVLLTVFLVAALLFPERF</sequence>
<dbReference type="Pfam" id="PF09604">
    <property type="entry name" value="Potass_KdpF"/>
    <property type="match status" value="1"/>
</dbReference>
<name>A0ABS3R5U2_9ACTN</name>
<dbReference type="NCBIfam" id="TIGR02115">
    <property type="entry name" value="potass_kdpF"/>
    <property type="match status" value="1"/>
</dbReference>
<keyword evidence="3" id="KW-1185">Reference proteome</keyword>